<dbReference type="Gene3D" id="3.40.50.2000">
    <property type="entry name" value="Glycogen Phosphorylase B"/>
    <property type="match status" value="2"/>
</dbReference>
<dbReference type="AlphaFoldDB" id="A0A486QL69"/>
<feature type="domain" description="Glycosyl transferase family 1" evidence="2">
    <location>
        <begin position="175"/>
        <end position="321"/>
    </location>
</feature>
<keyword evidence="1 4" id="KW-0808">Transferase</keyword>
<dbReference type="Pfam" id="PF13439">
    <property type="entry name" value="Glyco_transf_4"/>
    <property type="match status" value="1"/>
</dbReference>
<accession>A0A486QL69</accession>
<evidence type="ECO:0000259" key="2">
    <source>
        <dbReference type="Pfam" id="PF00534"/>
    </source>
</evidence>
<sequence>MIYINARFLTQELTGVQRFAKEISFKLNEIRNDLIFLVPDDGLLTSSNSKLNIKVIKGGNGHFWEQFTLPAYLRKVNNPLLLNLCNTGPAFYKNQIITHHDITYVKYPQSFPFKFTAFYKMLTPLILSNCKRILTVSEFSRQEIAEHYSCDLDKIDVVYNAVNASFKISSDKSIGQKKYLLAVSSPALHKNFHGLIHSFVKSNLDIDLIIIGAASKSISKIDFNSDERIRFMGRVSDEKLINLYQNATAFIFPSFYEGFGIPPLEAQACGCPVLSSDRASMKEILKDSVLYFDPQSADDISNSIFQIIDSSELRRDLIRKGSVNVARFSWEQSADQVNNIINACR</sequence>
<name>A0A486QL69_KLEPN</name>
<dbReference type="PANTHER" id="PTHR46401:SF2">
    <property type="entry name" value="GLYCOSYLTRANSFERASE WBBK-RELATED"/>
    <property type="match status" value="1"/>
</dbReference>
<evidence type="ECO:0000256" key="1">
    <source>
        <dbReference type="ARBA" id="ARBA00022679"/>
    </source>
</evidence>
<dbReference type="GO" id="GO:0102710">
    <property type="term" value="F:D-inositol-3-phosphate glycosyltransferase activity"/>
    <property type="evidence" value="ECO:0007669"/>
    <property type="project" value="UniProtKB-EC"/>
</dbReference>
<protein>
    <submittedName>
        <fullName evidence="4">Partial mannosyltransferase B</fullName>
        <ecNumber evidence="4">2.4.1.250</ecNumber>
    </submittedName>
</protein>
<gene>
    <name evidence="4" type="primary">mshA</name>
    <name evidence="4" type="ORF">SAMEA4873655_00519</name>
</gene>
<dbReference type="Pfam" id="PF00534">
    <property type="entry name" value="Glycos_transf_1"/>
    <property type="match status" value="1"/>
</dbReference>
<dbReference type="EMBL" id="CAAHDB010000001">
    <property type="protein sequence ID" value="VGL89218.1"/>
    <property type="molecule type" value="Genomic_DNA"/>
</dbReference>
<dbReference type="PANTHER" id="PTHR46401">
    <property type="entry name" value="GLYCOSYLTRANSFERASE WBBK-RELATED"/>
    <property type="match status" value="1"/>
</dbReference>
<dbReference type="CDD" id="cd03809">
    <property type="entry name" value="GT4_MtfB-like"/>
    <property type="match status" value="1"/>
</dbReference>
<dbReference type="InterPro" id="IPR001296">
    <property type="entry name" value="Glyco_trans_1"/>
</dbReference>
<evidence type="ECO:0000259" key="3">
    <source>
        <dbReference type="Pfam" id="PF13439"/>
    </source>
</evidence>
<dbReference type="SUPFAM" id="SSF53756">
    <property type="entry name" value="UDP-Glycosyltransferase/glycogen phosphorylase"/>
    <property type="match status" value="1"/>
</dbReference>
<feature type="domain" description="Glycosyltransferase subfamily 4-like N-terminal" evidence="3">
    <location>
        <begin position="15"/>
        <end position="165"/>
    </location>
</feature>
<keyword evidence="4" id="KW-0328">Glycosyltransferase</keyword>
<dbReference type="GO" id="GO:0009103">
    <property type="term" value="P:lipopolysaccharide biosynthetic process"/>
    <property type="evidence" value="ECO:0007669"/>
    <property type="project" value="TreeGrafter"/>
</dbReference>
<dbReference type="RefSeq" id="WP_087830837.1">
    <property type="nucleotide sequence ID" value="NZ_CAAGWZ010000032.1"/>
</dbReference>
<dbReference type="EC" id="2.4.1.250" evidence="4"/>
<proteinExistence type="predicted"/>
<organism evidence="4">
    <name type="scientific">Klebsiella pneumoniae</name>
    <dbReference type="NCBI Taxonomy" id="573"/>
    <lineage>
        <taxon>Bacteria</taxon>
        <taxon>Pseudomonadati</taxon>
        <taxon>Pseudomonadota</taxon>
        <taxon>Gammaproteobacteria</taxon>
        <taxon>Enterobacterales</taxon>
        <taxon>Enterobacteriaceae</taxon>
        <taxon>Klebsiella/Raoultella group</taxon>
        <taxon>Klebsiella</taxon>
        <taxon>Klebsiella pneumoniae complex</taxon>
    </lineage>
</organism>
<evidence type="ECO:0000313" key="4">
    <source>
        <dbReference type="EMBL" id="VGL89218.1"/>
    </source>
</evidence>
<reference evidence="4" key="1">
    <citation type="submission" date="2019-03" db="EMBL/GenBank/DDBJ databases">
        <authorList>
            <consortium name="Pathogen Informatics"/>
        </authorList>
    </citation>
    <scope>NUCLEOTIDE SEQUENCE</scope>
    <source>
        <strain evidence="4">5012STDY7626459</strain>
    </source>
</reference>
<dbReference type="InterPro" id="IPR028098">
    <property type="entry name" value="Glyco_trans_4-like_N"/>
</dbReference>